<feature type="transmembrane region" description="Helical" evidence="8">
    <location>
        <begin position="299"/>
        <end position="318"/>
    </location>
</feature>
<dbReference type="PANTHER" id="PTHR43394:SF1">
    <property type="entry name" value="ATP-BINDING CASSETTE SUB-FAMILY B MEMBER 10, MITOCHONDRIAL"/>
    <property type="match status" value="1"/>
</dbReference>
<dbReference type="Gene3D" id="3.40.50.300">
    <property type="entry name" value="P-loop containing nucleotide triphosphate hydrolases"/>
    <property type="match status" value="1"/>
</dbReference>
<dbReference type="GO" id="GO:0005886">
    <property type="term" value="C:plasma membrane"/>
    <property type="evidence" value="ECO:0007669"/>
    <property type="project" value="UniProtKB-SubCell"/>
</dbReference>
<accession>A0AAE7EAE8</accession>
<dbReference type="PANTHER" id="PTHR43394">
    <property type="entry name" value="ATP-DEPENDENT PERMEASE MDL1, MITOCHONDRIAL"/>
    <property type="match status" value="1"/>
</dbReference>
<evidence type="ECO:0000256" key="5">
    <source>
        <dbReference type="ARBA" id="ARBA00022989"/>
    </source>
</evidence>
<comment type="subcellular location">
    <subcellularLocation>
        <location evidence="1">Cell membrane</location>
        <topology evidence="1">Multi-pass membrane protein</topology>
    </subcellularLocation>
</comment>
<dbReference type="Pfam" id="PF00005">
    <property type="entry name" value="ABC_tran"/>
    <property type="match status" value="1"/>
</dbReference>
<dbReference type="PROSITE" id="PS50893">
    <property type="entry name" value="ABC_TRANSPORTER_2"/>
    <property type="match status" value="1"/>
</dbReference>
<evidence type="ECO:0000256" key="7">
    <source>
        <dbReference type="SAM" id="MobiDB-lite"/>
    </source>
</evidence>
<evidence type="ECO:0000256" key="4">
    <source>
        <dbReference type="ARBA" id="ARBA00022840"/>
    </source>
</evidence>
<dbReference type="SUPFAM" id="SSF90123">
    <property type="entry name" value="ABC transporter transmembrane region"/>
    <property type="match status" value="1"/>
</dbReference>
<dbReference type="GO" id="GO:0005524">
    <property type="term" value="F:ATP binding"/>
    <property type="evidence" value="ECO:0007669"/>
    <property type="project" value="UniProtKB-KW"/>
</dbReference>
<evidence type="ECO:0000256" key="2">
    <source>
        <dbReference type="ARBA" id="ARBA00022692"/>
    </source>
</evidence>
<feature type="transmembrane region" description="Helical" evidence="8">
    <location>
        <begin position="182"/>
        <end position="204"/>
    </location>
</feature>
<evidence type="ECO:0000259" key="9">
    <source>
        <dbReference type="PROSITE" id="PS50893"/>
    </source>
</evidence>
<dbReference type="InterPro" id="IPR003439">
    <property type="entry name" value="ABC_transporter-like_ATP-bd"/>
</dbReference>
<dbReference type="InterPro" id="IPR039421">
    <property type="entry name" value="Type_1_exporter"/>
</dbReference>
<evidence type="ECO:0000256" key="3">
    <source>
        <dbReference type="ARBA" id="ARBA00022741"/>
    </source>
</evidence>
<dbReference type="Gene3D" id="1.20.1560.10">
    <property type="entry name" value="ABC transporter type 1, transmembrane domain"/>
    <property type="match status" value="1"/>
</dbReference>
<evidence type="ECO:0000256" key="6">
    <source>
        <dbReference type="ARBA" id="ARBA00023136"/>
    </source>
</evidence>
<dbReference type="Proteomes" id="UP000509722">
    <property type="component" value="Chromosome"/>
</dbReference>
<dbReference type="Gene3D" id="3.90.70.10">
    <property type="entry name" value="Cysteine proteinases"/>
    <property type="match status" value="1"/>
</dbReference>
<evidence type="ECO:0000313" key="11">
    <source>
        <dbReference type="EMBL" id="QKF84525.1"/>
    </source>
</evidence>
<evidence type="ECO:0000256" key="1">
    <source>
        <dbReference type="ARBA" id="ARBA00004651"/>
    </source>
</evidence>
<feature type="transmembrane region" description="Helical" evidence="8">
    <location>
        <begin position="324"/>
        <end position="344"/>
    </location>
</feature>
<keyword evidence="5 8" id="KW-1133">Transmembrane helix</keyword>
<dbReference type="GO" id="GO:0030253">
    <property type="term" value="P:protein secretion by the type I secretion system"/>
    <property type="evidence" value="ECO:0007669"/>
    <property type="project" value="InterPro"/>
</dbReference>
<dbReference type="InterPro" id="IPR010132">
    <property type="entry name" value="ATPase_T1SS_HlyB"/>
</dbReference>
<dbReference type="GO" id="GO:0030256">
    <property type="term" value="C:type I protein secretion system complex"/>
    <property type="evidence" value="ECO:0007669"/>
    <property type="project" value="InterPro"/>
</dbReference>
<keyword evidence="3" id="KW-0547">Nucleotide-binding</keyword>
<dbReference type="SUPFAM" id="SSF52540">
    <property type="entry name" value="P-loop containing nucleoside triphosphate hydrolases"/>
    <property type="match status" value="1"/>
</dbReference>
<sequence length="741" mass="83301">MQSALQTIGLICAINQIPFDPKSIINKFALTKNEPSIEEFVRILKTCEFKTKIKTLSLENLTKYEAPFVLQDKNGLYFTVLKVVKKDNKSNNKSVNSKNLNDNKSNSKSSNNNNSTKKNSKNHDSYSFIVFNGGSSTNELSFDELINISNSKFIVLSHKMLNSKIKFGFGWFYKRMLNYKRIVFEVLIASFIMQLFGLVTPLFTQVVLDKVLTHHSISTLRVIAIAFLATIVFELLLSLSRNYIFAHTTTKIDAKLGSELFSHLALLPMTYFENRKVGNIVARVRELDSIRDFIANKSVTVILDLLFSFVFVLMMLLYSVKLTLIAIFFVTIIALIYFFITPILRKRLEDKFQMGAASNSYLVEAVTGMQTVKSLAIEGSMQREWENYLGNYVKSSFNLSNLSNVASGFATCLQKMMTLSILYFGVGEVIKGNLSVGQLIAFQMFAGQFSSPVMRLVSLWNEFQQALLSVDRLGDILNTPTEQITNKPITLNNIQGDIKFDNVSFKYTPSSNLVLKNINLHITPNKSIGIVGRSGSGKSTITKLIERLYLQDEGAIYIDGIDIRHLNPYILRQNIGVVLQESYLFSGSIKDNISFASPGASMEDIIKVSQIAGANEFIATLDKGYDTAVGERGSSLSGGQKQRIAIARALINNPRILIFDEATSALDYESESIITQNLSQIKQNKTFIIIAHRLSTVRNCDEIIVMDKGEIKERGTHEELIKLNGYYKNLYDKQNLDIKSN</sequence>
<dbReference type="SMART" id="SM00382">
    <property type="entry name" value="AAA"/>
    <property type="match status" value="1"/>
</dbReference>
<dbReference type="Pfam" id="PF00664">
    <property type="entry name" value="ABC_membrane"/>
    <property type="match status" value="1"/>
</dbReference>
<reference evidence="11 12" key="1">
    <citation type="submission" date="2020-05" db="EMBL/GenBank/DDBJ databases">
        <title>Complete genome sequencing of Campylobacter and Arcobacter type strains.</title>
        <authorList>
            <person name="Miller W.G."/>
            <person name="Yee E."/>
        </authorList>
    </citation>
    <scope>NUCLEOTIDE SEQUENCE [LARGE SCALE GENOMIC DNA]</scope>
    <source>
        <strain evidence="11 12">LMG 6451</strain>
    </source>
</reference>
<dbReference type="InterPro" id="IPR017871">
    <property type="entry name" value="ABC_transporter-like_CS"/>
</dbReference>
<keyword evidence="2 8" id="KW-0812">Transmembrane</keyword>
<keyword evidence="6 8" id="KW-0472">Membrane</keyword>
<feature type="compositionally biased region" description="Low complexity" evidence="7">
    <location>
        <begin position="91"/>
        <end position="117"/>
    </location>
</feature>
<dbReference type="GeneID" id="77175946"/>
<feature type="domain" description="ABC transmembrane type-1" evidence="10">
    <location>
        <begin position="186"/>
        <end position="465"/>
    </location>
</feature>
<proteinExistence type="predicted"/>
<dbReference type="FunFam" id="3.40.50.300:FF:000218">
    <property type="entry name" value="Multidrug ABC transporter ATP-binding protein"/>
    <property type="match status" value="1"/>
</dbReference>
<dbReference type="GO" id="GO:0015421">
    <property type="term" value="F:ABC-type oligopeptide transporter activity"/>
    <property type="evidence" value="ECO:0007669"/>
    <property type="project" value="TreeGrafter"/>
</dbReference>
<feature type="transmembrane region" description="Helical" evidence="8">
    <location>
        <begin position="216"/>
        <end position="237"/>
    </location>
</feature>
<dbReference type="RefSeq" id="WP_115651853.1">
    <property type="nucleotide sequence ID" value="NZ_CP053832.1"/>
</dbReference>
<evidence type="ECO:0000256" key="8">
    <source>
        <dbReference type="SAM" id="Phobius"/>
    </source>
</evidence>
<dbReference type="PROSITE" id="PS50929">
    <property type="entry name" value="ABC_TM1F"/>
    <property type="match status" value="1"/>
</dbReference>
<keyword evidence="4" id="KW-0067">ATP-binding</keyword>
<evidence type="ECO:0000259" key="10">
    <source>
        <dbReference type="PROSITE" id="PS50929"/>
    </source>
</evidence>
<dbReference type="PROSITE" id="PS00211">
    <property type="entry name" value="ABC_TRANSPORTER_1"/>
    <property type="match status" value="1"/>
</dbReference>
<dbReference type="NCBIfam" id="TIGR01846">
    <property type="entry name" value="type_I_sec_HlyB"/>
    <property type="match status" value="1"/>
</dbReference>
<name>A0AAE7EAE8_9BACT</name>
<dbReference type="EMBL" id="CP053832">
    <property type="protein sequence ID" value="QKF84525.1"/>
    <property type="molecule type" value="Genomic_DNA"/>
</dbReference>
<feature type="domain" description="ABC transporter" evidence="9">
    <location>
        <begin position="498"/>
        <end position="733"/>
    </location>
</feature>
<dbReference type="InterPro" id="IPR011527">
    <property type="entry name" value="ABC1_TM_dom"/>
</dbReference>
<dbReference type="InterPro" id="IPR027417">
    <property type="entry name" value="P-loop_NTPase"/>
</dbReference>
<feature type="region of interest" description="Disordered" evidence="7">
    <location>
        <begin position="90"/>
        <end position="121"/>
    </location>
</feature>
<dbReference type="InterPro" id="IPR003593">
    <property type="entry name" value="AAA+_ATPase"/>
</dbReference>
<dbReference type="CDD" id="cd18588">
    <property type="entry name" value="ABC_6TM_CyaB_HlyB_like"/>
    <property type="match status" value="1"/>
</dbReference>
<dbReference type="InterPro" id="IPR036640">
    <property type="entry name" value="ABC1_TM_sf"/>
</dbReference>
<evidence type="ECO:0000313" key="12">
    <source>
        <dbReference type="Proteomes" id="UP000509722"/>
    </source>
</evidence>
<organism evidence="11 12">
    <name type="scientific">Campylobacter ureolyticus</name>
    <dbReference type="NCBI Taxonomy" id="827"/>
    <lineage>
        <taxon>Bacteria</taxon>
        <taxon>Pseudomonadati</taxon>
        <taxon>Campylobacterota</taxon>
        <taxon>Epsilonproteobacteria</taxon>
        <taxon>Campylobacterales</taxon>
        <taxon>Campylobacteraceae</taxon>
        <taxon>Campylobacter</taxon>
    </lineage>
</organism>
<gene>
    <name evidence="11" type="ORF">CURT_1044</name>
</gene>
<protein>
    <submittedName>
        <fullName evidence="11">Type I secretion system ABC transporter, HlyB family</fullName>
    </submittedName>
</protein>
<dbReference type="AlphaFoldDB" id="A0AAE7EAE8"/>
<dbReference type="GO" id="GO:0016887">
    <property type="term" value="F:ATP hydrolysis activity"/>
    <property type="evidence" value="ECO:0007669"/>
    <property type="project" value="InterPro"/>
</dbReference>